<dbReference type="InterPro" id="IPR021090">
    <property type="entry name" value="SPIDER"/>
</dbReference>
<feature type="region of interest" description="Disordered" evidence="4">
    <location>
        <begin position="710"/>
        <end position="775"/>
    </location>
</feature>
<feature type="compositionally biased region" description="Polar residues" evidence="4">
    <location>
        <begin position="237"/>
        <end position="268"/>
    </location>
</feature>
<dbReference type="Gene3D" id="2.30.30.40">
    <property type="entry name" value="SH3 Domains"/>
    <property type="match status" value="1"/>
</dbReference>
<dbReference type="PROSITE" id="PS50105">
    <property type="entry name" value="SAM_DOMAIN"/>
    <property type="match status" value="1"/>
</dbReference>
<dbReference type="PANTHER" id="PTHR12301:SF4">
    <property type="entry name" value="SAM DOMAIN-CONTAINING PROTEIN SAMSN-1"/>
    <property type="match status" value="1"/>
</dbReference>
<dbReference type="InterPro" id="IPR001452">
    <property type="entry name" value="SH3_domain"/>
</dbReference>
<name>A0A9J8A7R8_CYPCA</name>
<evidence type="ECO:0000256" key="2">
    <source>
        <dbReference type="ARBA" id="ARBA00022553"/>
    </source>
</evidence>
<feature type="domain" description="SAM" evidence="6">
    <location>
        <begin position="651"/>
        <end position="715"/>
    </location>
</feature>
<feature type="compositionally biased region" description="Polar residues" evidence="4">
    <location>
        <begin position="763"/>
        <end position="775"/>
    </location>
</feature>
<feature type="compositionally biased region" description="Basic and acidic residues" evidence="4">
    <location>
        <begin position="225"/>
        <end position="236"/>
    </location>
</feature>
<evidence type="ECO:0000313" key="7">
    <source>
        <dbReference type="Ensembl" id="ENSCCRP00000137395.1"/>
    </source>
</evidence>
<dbReference type="Ensembl" id="ENSCCRT00000114518.1">
    <property type="protein sequence ID" value="ENSCCRP00000137395.1"/>
    <property type="gene ID" value="ENSCCRG00000043301.2"/>
</dbReference>
<reference evidence="7" key="1">
    <citation type="submission" date="2025-08" db="UniProtKB">
        <authorList>
            <consortium name="Ensembl"/>
        </authorList>
    </citation>
    <scope>IDENTIFICATION</scope>
</reference>
<feature type="compositionally biased region" description="Basic and acidic residues" evidence="4">
    <location>
        <begin position="156"/>
        <end position="165"/>
    </location>
</feature>
<dbReference type="InterPro" id="IPR051725">
    <property type="entry name" value="SAM-SH3_domain_protein"/>
</dbReference>
<protein>
    <submittedName>
        <fullName evidence="7">SAM domain, SH3 domain and nuclear localisation signals 1b</fullName>
    </submittedName>
</protein>
<reference evidence="7" key="2">
    <citation type="submission" date="2025-09" db="UniProtKB">
        <authorList>
            <consortium name="Ensembl"/>
        </authorList>
    </citation>
    <scope>IDENTIFICATION</scope>
</reference>
<proteinExistence type="predicted"/>
<dbReference type="AlphaFoldDB" id="A0A9J8A7R8"/>
<dbReference type="OMA" id="FETLVHW"/>
<evidence type="ECO:0000313" key="8">
    <source>
        <dbReference type="Proteomes" id="UP001108240"/>
    </source>
</evidence>
<dbReference type="Pfam" id="PF12485">
    <property type="entry name" value="SPIDER"/>
    <property type="match status" value="1"/>
</dbReference>
<dbReference type="Gene3D" id="1.10.150.50">
    <property type="entry name" value="Transcription Factor, Ets-1"/>
    <property type="match status" value="1"/>
</dbReference>
<dbReference type="CDD" id="cd11822">
    <property type="entry name" value="SH3_SASH_like"/>
    <property type="match status" value="1"/>
</dbReference>
<keyword evidence="1 3" id="KW-0728">SH3 domain</keyword>
<evidence type="ECO:0000256" key="3">
    <source>
        <dbReference type="PROSITE-ProRule" id="PRU00192"/>
    </source>
</evidence>
<feature type="region of interest" description="Disordered" evidence="4">
    <location>
        <begin position="156"/>
        <end position="359"/>
    </location>
</feature>
<keyword evidence="8" id="KW-1185">Reference proteome</keyword>
<feature type="compositionally biased region" description="Basic and acidic residues" evidence="4">
    <location>
        <begin position="182"/>
        <end position="206"/>
    </location>
</feature>
<dbReference type="PANTHER" id="PTHR12301">
    <property type="entry name" value="SAM-DOMAIN, SH3 AND NUCLEAR LOCALIZATION SIGNALS PROTEIN RELATED"/>
    <property type="match status" value="1"/>
</dbReference>
<dbReference type="InterPro" id="IPR013761">
    <property type="entry name" value="SAM/pointed_sf"/>
</dbReference>
<feature type="compositionally biased region" description="Polar residues" evidence="4">
    <location>
        <begin position="294"/>
        <end position="308"/>
    </location>
</feature>
<dbReference type="CDD" id="cd09561">
    <property type="entry name" value="SAM_SAMSN1"/>
    <property type="match status" value="1"/>
</dbReference>
<dbReference type="PROSITE" id="PS50002">
    <property type="entry name" value="SH3"/>
    <property type="match status" value="1"/>
</dbReference>
<feature type="domain" description="SH3" evidence="5">
    <location>
        <begin position="573"/>
        <end position="634"/>
    </location>
</feature>
<organism evidence="7 8">
    <name type="scientific">Cyprinus carpio carpio</name>
    <dbReference type="NCBI Taxonomy" id="630221"/>
    <lineage>
        <taxon>Eukaryota</taxon>
        <taxon>Metazoa</taxon>
        <taxon>Chordata</taxon>
        <taxon>Craniata</taxon>
        <taxon>Vertebrata</taxon>
        <taxon>Euteleostomi</taxon>
        <taxon>Actinopterygii</taxon>
        <taxon>Neopterygii</taxon>
        <taxon>Teleostei</taxon>
        <taxon>Ostariophysi</taxon>
        <taxon>Cypriniformes</taxon>
        <taxon>Cyprinidae</taxon>
        <taxon>Cyprininae</taxon>
        <taxon>Cyprinus</taxon>
    </lineage>
</organism>
<dbReference type="SMART" id="SM00454">
    <property type="entry name" value="SAM"/>
    <property type="match status" value="1"/>
</dbReference>
<evidence type="ECO:0000256" key="4">
    <source>
        <dbReference type="SAM" id="MobiDB-lite"/>
    </source>
</evidence>
<evidence type="ECO:0000259" key="6">
    <source>
        <dbReference type="PROSITE" id="PS50105"/>
    </source>
</evidence>
<accession>A0A9J8A7R8</accession>
<dbReference type="SUPFAM" id="SSF47769">
    <property type="entry name" value="SAM/Pointed domain"/>
    <property type="match status" value="1"/>
</dbReference>
<dbReference type="SUPFAM" id="SSF50044">
    <property type="entry name" value="SH3-domain"/>
    <property type="match status" value="1"/>
</dbReference>
<dbReference type="InterPro" id="IPR036028">
    <property type="entry name" value="SH3-like_dom_sf"/>
</dbReference>
<feature type="region of interest" description="Disordered" evidence="4">
    <location>
        <begin position="83"/>
        <end position="116"/>
    </location>
</feature>
<evidence type="ECO:0000256" key="1">
    <source>
        <dbReference type="ARBA" id="ARBA00022443"/>
    </source>
</evidence>
<dbReference type="InterPro" id="IPR037623">
    <property type="entry name" value="SAMSN1_SAM"/>
</dbReference>
<dbReference type="InterPro" id="IPR001660">
    <property type="entry name" value="SAM"/>
</dbReference>
<dbReference type="Pfam" id="PF00536">
    <property type="entry name" value="SAM_1"/>
    <property type="match status" value="1"/>
</dbReference>
<evidence type="ECO:0000259" key="5">
    <source>
        <dbReference type="PROSITE" id="PS50002"/>
    </source>
</evidence>
<dbReference type="Proteomes" id="UP001108240">
    <property type="component" value="Unplaced"/>
</dbReference>
<dbReference type="GeneTree" id="ENSGT00940000157806"/>
<sequence length="775" mass="87442">MTTVIEYNQVMLFQQTFIQYYKPITNQKVAKMLILAFDIMTLTFGKSKWDCDCMETLSGGKAPYSRSRISRKENLLFIDQGHHSTSEGLEKPNPDISIQQQPAAPEHDGSTDSLYEPTQISQNSQDLLPRRLPSPNAVKIMGMWSGSQPCITMKLPETHTSKTQESKTLGKAKRKSQIISTSEHETTDHTESDAHWPSTRKKDGLVHSKNHSNTETVKDHHRSKLTREEKEERVTSEKTVINPSVQGVNFQAWNPNRENSECRQQGLSRRSEGEDEAQGTLKKIQKLVGVKKGGQSTTEEARNNTEPGESNGKDHNPVITCISLTKKAEKKHTRASTRQSQQPLQDKDDNTETEGSWSPGLFQEYWSPMAYSPAWDTSTHTCHRSTAEQVMYNFNFTLPRDTDWEKYEELFHRLDPYKRDQQERWITHSVMDLDMPDPLRSTSFGIFDRQQPTQVKAEEKVESLPVEAAEVDPSKSGGLGKKMKNISLTMRKKMGRKYTKALSEEMGEDHETVAAEVVDGTLAKGCNHSSNSVESLFSLHSGQSSSSGVTSGSEGCSNRDSMRLEEDVPYTGQFCGRAKVHTDFFPSPYDTESLKLKVGDVIDIISKPAMGIWTGMLNGKVGNFKFIYVNILVEESVPEPRIRSHRRSKRPRPKTLQELLERLNLEEHISSLLLNGYQTVEDLRDLKEQHLVELNVTDPEHRHRLLLAAESLQDPEYNNQSHGETDEEPKSPSEQAELNDCPRDSGCYIGSDCSDNSKEDTESQPAPLSPPATQA</sequence>
<keyword evidence="2" id="KW-0597">Phosphoprotein</keyword>
<feature type="compositionally biased region" description="Basic and acidic residues" evidence="4">
    <location>
        <begin position="83"/>
        <end position="93"/>
    </location>
</feature>